<organism evidence="2 4">
    <name type="scientific">Didymodactylos carnosus</name>
    <dbReference type="NCBI Taxonomy" id="1234261"/>
    <lineage>
        <taxon>Eukaryota</taxon>
        <taxon>Metazoa</taxon>
        <taxon>Spiralia</taxon>
        <taxon>Gnathifera</taxon>
        <taxon>Rotifera</taxon>
        <taxon>Eurotatoria</taxon>
        <taxon>Bdelloidea</taxon>
        <taxon>Philodinida</taxon>
        <taxon>Philodinidae</taxon>
        <taxon>Didymodactylos</taxon>
    </lineage>
</organism>
<reference evidence="2" key="1">
    <citation type="submission" date="2021-02" db="EMBL/GenBank/DDBJ databases">
        <authorList>
            <person name="Nowell W R."/>
        </authorList>
    </citation>
    <scope>NUCLEOTIDE SEQUENCE</scope>
</reference>
<dbReference type="EMBL" id="CAJNOK010078511">
    <property type="protein sequence ID" value="CAF1678886.1"/>
    <property type="molecule type" value="Genomic_DNA"/>
</dbReference>
<dbReference type="EMBL" id="CAJOBA010115920">
    <property type="protein sequence ID" value="CAF4567162.1"/>
    <property type="molecule type" value="Genomic_DNA"/>
</dbReference>
<name>A0A8S2GE31_9BILA</name>
<sequence>QELKGNYGDSDYSSDSDQDPHDLEDIAGVPYIQAQSIRNKIDEINLLLQEGKQIDLLQYAPLYIVHYRGTHFFTQFFTQDKRRQVRNEIQHGI</sequence>
<accession>A0A8S2GE31</accession>
<evidence type="ECO:0000313" key="3">
    <source>
        <dbReference type="EMBL" id="CAF4567162.1"/>
    </source>
</evidence>
<gene>
    <name evidence="2" type="ORF">OVA965_LOCUS45995</name>
    <name evidence="3" type="ORF">TMI583_LOCUS50070</name>
</gene>
<evidence type="ECO:0000256" key="1">
    <source>
        <dbReference type="SAM" id="MobiDB-lite"/>
    </source>
</evidence>
<dbReference type="AlphaFoldDB" id="A0A8S2GE31"/>
<dbReference type="Proteomes" id="UP000682733">
    <property type="component" value="Unassembled WGS sequence"/>
</dbReference>
<dbReference type="Proteomes" id="UP000677228">
    <property type="component" value="Unassembled WGS sequence"/>
</dbReference>
<comment type="caution">
    <text evidence="2">The sequence shown here is derived from an EMBL/GenBank/DDBJ whole genome shotgun (WGS) entry which is preliminary data.</text>
</comment>
<evidence type="ECO:0000313" key="4">
    <source>
        <dbReference type="Proteomes" id="UP000677228"/>
    </source>
</evidence>
<protein>
    <submittedName>
        <fullName evidence="2">Uncharacterized protein</fullName>
    </submittedName>
</protein>
<feature type="non-terminal residue" evidence="2">
    <location>
        <position position="93"/>
    </location>
</feature>
<feature type="region of interest" description="Disordered" evidence="1">
    <location>
        <begin position="1"/>
        <end position="25"/>
    </location>
</feature>
<evidence type="ECO:0000313" key="2">
    <source>
        <dbReference type="EMBL" id="CAF1678886.1"/>
    </source>
</evidence>
<feature type="non-terminal residue" evidence="2">
    <location>
        <position position="1"/>
    </location>
</feature>
<proteinExistence type="predicted"/>